<feature type="compositionally biased region" description="Basic residues" evidence="1">
    <location>
        <begin position="141"/>
        <end position="151"/>
    </location>
</feature>
<proteinExistence type="predicted"/>
<name>T5A7B7_OPHSC</name>
<dbReference type="HOGENOM" id="CLU_983866_0_0_1"/>
<evidence type="ECO:0000313" key="3">
    <source>
        <dbReference type="Proteomes" id="UP000019374"/>
    </source>
</evidence>
<dbReference type="Proteomes" id="UP000019374">
    <property type="component" value="Unassembled WGS sequence"/>
</dbReference>
<feature type="compositionally biased region" description="Basic and acidic residues" evidence="1">
    <location>
        <begin position="39"/>
        <end position="61"/>
    </location>
</feature>
<dbReference type="EMBL" id="KE657775">
    <property type="protein sequence ID" value="EQK97611.1"/>
    <property type="molecule type" value="Genomic_DNA"/>
</dbReference>
<accession>T5A7B7</accession>
<protein>
    <submittedName>
        <fullName evidence="2">Uncharacterized protein</fullName>
    </submittedName>
</protein>
<evidence type="ECO:0000313" key="2">
    <source>
        <dbReference type="EMBL" id="EQK97611.1"/>
    </source>
</evidence>
<sequence>MRAHEATEQTEASPSKTPAESRHYSHQASKQLSKQLHRTHNEAAHTDASNHEAAERKEASLDKPPAAIPSLRKDPRAPSLAHTKAGQMQALQIPVRSHCEIYTIEQSKPRSSSQRSSRSSPLEHQRSRPNRRFPQPPSRKPSLHIIHRAKQPSKQASKQLSKQLHRTHKATGQTDASLKPPAAIPSLRKDPRAPSLAHTKAGQMQALQIPVRLPKRAFPPPRRRMPTLEAHTSFPLARDTTGQPRPAYKLSKSHLGKSHLGTTSFETRTQDATTEALYGLPLN</sequence>
<feature type="compositionally biased region" description="Low complexity" evidence="1">
    <location>
        <begin position="109"/>
        <end position="120"/>
    </location>
</feature>
<dbReference type="AlphaFoldDB" id="T5A7B7"/>
<evidence type="ECO:0000256" key="1">
    <source>
        <dbReference type="SAM" id="MobiDB-lite"/>
    </source>
</evidence>
<reference evidence="2 3" key="1">
    <citation type="journal article" date="2013" name="Chin. Sci. Bull.">
        <title>Genome survey uncovers the secrets of sex and lifestyle in caterpillar fungus.</title>
        <authorList>
            <person name="Hu X."/>
            <person name="Zhang Y."/>
            <person name="Xiao G."/>
            <person name="Zheng P."/>
            <person name="Xia Y."/>
            <person name="Zhang X."/>
            <person name="St Leger R.J."/>
            <person name="Liu X."/>
            <person name="Wang C."/>
        </authorList>
    </citation>
    <scope>NUCLEOTIDE SEQUENCE [LARGE SCALE GENOMIC DNA]</scope>
    <source>
        <strain evidence="3">Co18 / CGMCC 3.14243</strain>
        <tissue evidence="2">Fruit-body</tissue>
    </source>
</reference>
<organism evidence="2 3">
    <name type="scientific">Ophiocordyceps sinensis (strain Co18 / CGMCC 3.14243)</name>
    <name type="common">Yarsagumba caterpillar fungus</name>
    <name type="synonym">Hirsutella sinensis</name>
    <dbReference type="NCBI Taxonomy" id="911162"/>
    <lineage>
        <taxon>Eukaryota</taxon>
        <taxon>Fungi</taxon>
        <taxon>Dikarya</taxon>
        <taxon>Ascomycota</taxon>
        <taxon>Pezizomycotina</taxon>
        <taxon>Sordariomycetes</taxon>
        <taxon>Hypocreomycetidae</taxon>
        <taxon>Hypocreales</taxon>
        <taxon>Ophiocordycipitaceae</taxon>
        <taxon>Ophiocordyceps</taxon>
    </lineage>
</organism>
<gene>
    <name evidence="2" type="ORF">OCS_06676</name>
</gene>
<feature type="compositionally biased region" description="Polar residues" evidence="1">
    <location>
        <begin position="9"/>
        <end position="18"/>
    </location>
</feature>
<feature type="compositionally biased region" description="Polar residues" evidence="1">
    <location>
        <begin position="152"/>
        <end position="162"/>
    </location>
</feature>
<feature type="region of interest" description="Disordered" evidence="1">
    <location>
        <begin position="1"/>
        <end position="264"/>
    </location>
</feature>